<evidence type="ECO:0000313" key="2">
    <source>
        <dbReference type="EMBL" id="OAJ61582.1"/>
    </source>
</evidence>
<sequence>MDGTSDFQQVRLGAAAAANAEDAALWRWFSELFEDQRIRWCRAEIGWRVTVDHRHVATELTFDAGIRAAKAKNRCVASAAQAQSKERSS</sequence>
<proteinExistence type="predicted"/>
<accession>A0A1A9NA58</accession>
<protein>
    <submittedName>
        <fullName evidence="2">Uncharacterized protein</fullName>
    </submittedName>
</protein>
<evidence type="ECO:0000313" key="1">
    <source>
        <dbReference type="EMBL" id="OAJ56056.1"/>
    </source>
</evidence>
<dbReference type="EMBL" id="LXKA01000209">
    <property type="protein sequence ID" value="OAJ61582.1"/>
    <property type="molecule type" value="Genomic_DNA"/>
</dbReference>
<organism evidence="2 4">
    <name type="scientific">Paraburkholderia ginsengiterrae</name>
    <dbReference type="NCBI Taxonomy" id="1462993"/>
    <lineage>
        <taxon>Bacteria</taxon>
        <taxon>Pseudomonadati</taxon>
        <taxon>Pseudomonadota</taxon>
        <taxon>Betaproteobacteria</taxon>
        <taxon>Burkholderiales</taxon>
        <taxon>Burkholderiaceae</taxon>
        <taxon>Paraburkholderia</taxon>
    </lineage>
</organism>
<reference evidence="3 4" key="1">
    <citation type="submission" date="2016-04" db="EMBL/GenBank/DDBJ databases">
        <title>Reclassification of Paraburkholderia panaciterrae (Farh et al. 2015) Dobritsa &amp; Samadpour 2016 as a later homotypic synonym of Paraburkholderia ginsengiterrae (Farh et al. 2015) Dobritsa &amp; Samadpour 2016.</title>
        <authorList>
            <person name="Dobritsa A.P."/>
            <person name="Kutumbaka K."/>
            <person name="Samadpour M."/>
        </authorList>
    </citation>
    <scope>NUCLEOTIDE SEQUENCE [LARGE SCALE GENOMIC DNA]</scope>
    <source>
        <strain evidence="2 4">DCY85</strain>
        <strain evidence="1 3">DCY85-1</strain>
    </source>
</reference>
<dbReference type="AlphaFoldDB" id="A0A1A9NA58"/>
<dbReference type="EMBL" id="LXJZ01000188">
    <property type="protein sequence ID" value="OAJ56056.1"/>
    <property type="molecule type" value="Genomic_DNA"/>
</dbReference>
<evidence type="ECO:0000313" key="4">
    <source>
        <dbReference type="Proteomes" id="UP000078116"/>
    </source>
</evidence>
<evidence type="ECO:0000313" key="3">
    <source>
        <dbReference type="Proteomes" id="UP000077961"/>
    </source>
</evidence>
<name>A0A1A9NA58_9BURK</name>
<keyword evidence="3" id="KW-1185">Reference proteome</keyword>
<dbReference type="Proteomes" id="UP000078116">
    <property type="component" value="Unassembled WGS sequence"/>
</dbReference>
<dbReference type="Proteomes" id="UP000077961">
    <property type="component" value="Unassembled WGS sequence"/>
</dbReference>
<comment type="caution">
    <text evidence="2">The sequence shown here is derived from an EMBL/GenBank/DDBJ whole genome shotgun (WGS) entry which is preliminary data.</text>
</comment>
<gene>
    <name evidence="1" type="ORF">A6V36_34080</name>
    <name evidence="2" type="ORF">A6V37_24850</name>
</gene>